<keyword evidence="4" id="KW-1185">Reference proteome</keyword>
<dbReference type="AlphaFoldDB" id="A0A1G7IHZ1"/>
<gene>
    <name evidence="3" type="ORF">SAMN04487992_107260</name>
</gene>
<protein>
    <submittedName>
        <fullName evidence="3">Uncaracterized surface protein containing fasciclin (FAS1) repeats</fullName>
    </submittedName>
</protein>
<evidence type="ECO:0000256" key="1">
    <source>
        <dbReference type="SAM" id="SignalP"/>
    </source>
</evidence>
<dbReference type="EMBL" id="FNBD01000007">
    <property type="protein sequence ID" value="SDF12312.1"/>
    <property type="molecule type" value="Genomic_DNA"/>
</dbReference>
<sequence length="330" mass="33999">MKTNFKFKSVFFALFLLTFIVACDDDDSDNPVVQESTTITALAIADPNLSSLVAALTAADGGLPSVLQGDGPFTVLAPTNEAFDAFLGDNSLEDIPTDVLTQVLLNHVISGKIEAADLAALTAEGSYYASTLADGAKADTNMSIYFETEGAVTFNGISEVIDADIQASNGVIHKVDAVITLPSVVDFALADDRFSSLVTALTADSSFEYVGALSTANGTAPAPFTVFAPTNDAFTALLTDLELTQLSEVPVATLQTVLELHVVPSANVVSSELASLDGQAVATLGGSDITISASPAGIVGPGEDTTLNPIVIADVQASNGVIHAISRVIR</sequence>
<dbReference type="PANTHER" id="PTHR10900:SF77">
    <property type="entry name" value="FI19380P1"/>
    <property type="match status" value="1"/>
</dbReference>
<accession>A0A1G7IHZ1</accession>
<dbReference type="Proteomes" id="UP000182114">
    <property type="component" value="Unassembled WGS sequence"/>
</dbReference>
<dbReference type="PROSITE" id="PS51257">
    <property type="entry name" value="PROKAR_LIPOPROTEIN"/>
    <property type="match status" value="1"/>
</dbReference>
<proteinExistence type="predicted"/>
<dbReference type="PANTHER" id="PTHR10900">
    <property type="entry name" value="PERIOSTIN-RELATED"/>
    <property type="match status" value="1"/>
</dbReference>
<dbReference type="PROSITE" id="PS50213">
    <property type="entry name" value="FAS1"/>
    <property type="match status" value="2"/>
</dbReference>
<dbReference type="SUPFAM" id="SSF82153">
    <property type="entry name" value="FAS1 domain"/>
    <property type="match status" value="2"/>
</dbReference>
<dbReference type="Pfam" id="PF02469">
    <property type="entry name" value="Fasciclin"/>
    <property type="match status" value="2"/>
</dbReference>
<feature type="domain" description="FAS1" evidence="2">
    <location>
        <begin position="36"/>
        <end position="179"/>
    </location>
</feature>
<dbReference type="eggNOG" id="COG2335">
    <property type="taxonomic scope" value="Bacteria"/>
</dbReference>
<keyword evidence="1" id="KW-0732">Signal</keyword>
<evidence type="ECO:0000259" key="2">
    <source>
        <dbReference type="PROSITE" id="PS50213"/>
    </source>
</evidence>
<evidence type="ECO:0000313" key="3">
    <source>
        <dbReference type="EMBL" id="SDF12312.1"/>
    </source>
</evidence>
<evidence type="ECO:0000313" key="4">
    <source>
        <dbReference type="Proteomes" id="UP000182114"/>
    </source>
</evidence>
<dbReference type="InterPro" id="IPR036378">
    <property type="entry name" value="FAS1_dom_sf"/>
</dbReference>
<dbReference type="SMART" id="SM00554">
    <property type="entry name" value="FAS1"/>
    <property type="match status" value="2"/>
</dbReference>
<name>A0A1G7IHZ1_9FLAO</name>
<feature type="signal peptide" evidence="1">
    <location>
        <begin position="1"/>
        <end position="24"/>
    </location>
</feature>
<dbReference type="InterPro" id="IPR050904">
    <property type="entry name" value="Adhesion/Biosynth-related"/>
</dbReference>
<dbReference type="InterPro" id="IPR000782">
    <property type="entry name" value="FAS1_domain"/>
</dbReference>
<dbReference type="GO" id="GO:0005615">
    <property type="term" value="C:extracellular space"/>
    <property type="evidence" value="ECO:0007669"/>
    <property type="project" value="TreeGrafter"/>
</dbReference>
<feature type="domain" description="FAS1" evidence="2">
    <location>
        <begin position="181"/>
        <end position="329"/>
    </location>
</feature>
<feature type="chain" id="PRO_5010219709" evidence="1">
    <location>
        <begin position="25"/>
        <end position="330"/>
    </location>
</feature>
<dbReference type="RefSeq" id="WP_074538735.1">
    <property type="nucleotide sequence ID" value="NZ_FNBD01000007.1"/>
</dbReference>
<organism evidence="3 4">
    <name type="scientific">Cellulophaga baltica</name>
    <dbReference type="NCBI Taxonomy" id="76594"/>
    <lineage>
        <taxon>Bacteria</taxon>
        <taxon>Pseudomonadati</taxon>
        <taxon>Bacteroidota</taxon>
        <taxon>Flavobacteriia</taxon>
        <taxon>Flavobacteriales</taxon>
        <taxon>Flavobacteriaceae</taxon>
        <taxon>Cellulophaga</taxon>
    </lineage>
</organism>
<reference evidence="4" key="1">
    <citation type="submission" date="2016-10" db="EMBL/GenBank/DDBJ databases">
        <authorList>
            <person name="Varghese N."/>
            <person name="Submissions S."/>
        </authorList>
    </citation>
    <scope>NUCLEOTIDE SEQUENCE [LARGE SCALE GENOMIC DNA]</scope>
    <source>
        <strain evidence="4">DSM 24729</strain>
    </source>
</reference>
<dbReference type="Gene3D" id="2.30.180.10">
    <property type="entry name" value="FAS1 domain"/>
    <property type="match status" value="2"/>
</dbReference>